<comment type="caution">
    <text evidence="1">The sequence shown here is derived from an EMBL/GenBank/DDBJ whole genome shotgun (WGS) entry which is preliminary data.</text>
</comment>
<organism evidence="1 2">
    <name type="scientific">Purpureocillium lilacinum</name>
    <name type="common">Paecilomyces lilacinus</name>
    <dbReference type="NCBI Taxonomy" id="33203"/>
    <lineage>
        <taxon>Eukaryota</taxon>
        <taxon>Fungi</taxon>
        <taxon>Dikarya</taxon>
        <taxon>Ascomycota</taxon>
        <taxon>Pezizomycotina</taxon>
        <taxon>Sordariomycetes</taxon>
        <taxon>Hypocreomycetidae</taxon>
        <taxon>Hypocreales</taxon>
        <taxon>Ophiocordycipitaceae</taxon>
        <taxon>Purpureocillium</taxon>
    </lineage>
</organism>
<dbReference type="Proteomes" id="UP001638806">
    <property type="component" value="Unassembled WGS sequence"/>
</dbReference>
<reference evidence="1" key="1">
    <citation type="submission" date="2024-12" db="EMBL/GenBank/DDBJ databases">
        <title>Comparative genomics and development of molecular markers within Purpureocillium lilacinum and among Purpureocillium species.</title>
        <authorList>
            <person name="Yeh Z.-Y."/>
            <person name="Ni N.-T."/>
            <person name="Lo P.-H."/>
            <person name="Mushyakhwo K."/>
            <person name="Lin C.-F."/>
            <person name="Nai Y.-S."/>
        </authorList>
    </citation>
    <scope>NUCLEOTIDE SEQUENCE</scope>
    <source>
        <strain evidence="1">NCHU-NPUST-175</strain>
    </source>
</reference>
<gene>
    <name evidence="1" type="ORF">ACCO45_005114</name>
</gene>
<sequence>MSCTRTRLWNHREGLPAADAAIMQPNGWRSPLTRHAQLCVRSPPQLPVSSALPAADPSAHPRLASGRAGSQIPRWAAGSWAAFNVSARTKCGEDPGGRPYLILRRSPASHRRPRRSAPLARVPACHLAPSPVLHVRRACEARVAGDPSSTKPPPPARNVSGALDE</sequence>
<name>A0ACC4DV71_PURLI</name>
<keyword evidence="2" id="KW-1185">Reference proteome</keyword>
<dbReference type="EMBL" id="JBGNUJ010000004">
    <property type="protein sequence ID" value="KAL3959997.1"/>
    <property type="molecule type" value="Genomic_DNA"/>
</dbReference>
<proteinExistence type="predicted"/>
<evidence type="ECO:0000313" key="2">
    <source>
        <dbReference type="Proteomes" id="UP001638806"/>
    </source>
</evidence>
<evidence type="ECO:0000313" key="1">
    <source>
        <dbReference type="EMBL" id="KAL3959997.1"/>
    </source>
</evidence>
<protein>
    <submittedName>
        <fullName evidence="1">Uncharacterized protein</fullName>
    </submittedName>
</protein>
<accession>A0ACC4DV71</accession>